<dbReference type="PANTHER" id="PTHR42872:SF6">
    <property type="entry name" value="PROTEIN-GLUTAMATE METHYLESTERASE_PROTEIN-GLUTAMINE GLUTAMINASE"/>
    <property type="match status" value="1"/>
</dbReference>
<dbReference type="EMBL" id="JANJOU010000020">
    <property type="protein sequence ID" value="MCR0984334.1"/>
    <property type="molecule type" value="Genomic_DNA"/>
</dbReference>
<dbReference type="PANTHER" id="PTHR42872">
    <property type="entry name" value="PROTEIN-GLUTAMATE METHYLESTERASE/PROTEIN-GLUTAMINE GLUTAMINASE"/>
    <property type="match status" value="1"/>
</dbReference>
<dbReference type="Proteomes" id="UP001524642">
    <property type="component" value="Unassembled WGS sequence"/>
</dbReference>
<protein>
    <submittedName>
        <fullName evidence="3">Response regulator</fullName>
    </submittedName>
</protein>
<organism evidence="3 4">
    <name type="scientific">Roseomonas populi</name>
    <dbReference type="NCBI Taxonomy" id="3121582"/>
    <lineage>
        <taxon>Bacteria</taxon>
        <taxon>Pseudomonadati</taxon>
        <taxon>Pseudomonadota</taxon>
        <taxon>Alphaproteobacteria</taxon>
        <taxon>Acetobacterales</taxon>
        <taxon>Roseomonadaceae</taxon>
        <taxon>Roseomonas</taxon>
    </lineage>
</organism>
<dbReference type="PROSITE" id="PS50110">
    <property type="entry name" value="RESPONSE_REGULATORY"/>
    <property type="match status" value="1"/>
</dbReference>
<sequence>MNLDPEILAFFLPEWEEAAARLAAAPDETAQRRALDTLGALASGAEIGSLKAALRALEPLPEPFDALATAAALASHARAVVEAGEDRPFSANPAAAPDQPPVRTLVVDDSAMMRRLVRESLSADPAFLVVAEASDGREALARIAEDAPDLIMLDIEMPVLDGLGVLRDWALRGTGAVVVVSSAAVPGGEVAAEARRLGACTVVGKPSGAFSPDLGERQGEAIRRAARKAAGLPAEGAP</sequence>
<dbReference type="RefSeq" id="WP_257717988.1">
    <property type="nucleotide sequence ID" value="NZ_JANJOU010000020.1"/>
</dbReference>
<dbReference type="InterPro" id="IPR011006">
    <property type="entry name" value="CheY-like_superfamily"/>
</dbReference>
<feature type="modified residue" description="4-aspartylphosphate" evidence="1">
    <location>
        <position position="154"/>
    </location>
</feature>
<accession>A0ABT1XBF8</accession>
<dbReference type="Gene3D" id="3.40.50.2300">
    <property type="match status" value="1"/>
</dbReference>
<name>A0ABT1XBF8_9PROT</name>
<keyword evidence="4" id="KW-1185">Reference proteome</keyword>
<proteinExistence type="predicted"/>
<dbReference type="SUPFAM" id="SSF52172">
    <property type="entry name" value="CheY-like"/>
    <property type="match status" value="1"/>
</dbReference>
<evidence type="ECO:0000313" key="3">
    <source>
        <dbReference type="EMBL" id="MCR0984334.1"/>
    </source>
</evidence>
<evidence type="ECO:0000259" key="2">
    <source>
        <dbReference type="PROSITE" id="PS50110"/>
    </source>
</evidence>
<gene>
    <name evidence="3" type="ORF">NRP21_19950</name>
</gene>
<keyword evidence="1" id="KW-0597">Phosphoprotein</keyword>
<comment type="caution">
    <text evidence="3">The sequence shown here is derived from an EMBL/GenBank/DDBJ whole genome shotgun (WGS) entry which is preliminary data.</text>
</comment>
<dbReference type="Pfam" id="PF00072">
    <property type="entry name" value="Response_reg"/>
    <property type="match status" value="1"/>
</dbReference>
<evidence type="ECO:0000256" key="1">
    <source>
        <dbReference type="PROSITE-ProRule" id="PRU00169"/>
    </source>
</evidence>
<feature type="domain" description="Response regulatory" evidence="2">
    <location>
        <begin position="103"/>
        <end position="220"/>
    </location>
</feature>
<dbReference type="SMART" id="SM00448">
    <property type="entry name" value="REC"/>
    <property type="match status" value="1"/>
</dbReference>
<dbReference type="InterPro" id="IPR001789">
    <property type="entry name" value="Sig_transdc_resp-reg_receiver"/>
</dbReference>
<reference evidence="3 4" key="1">
    <citation type="submission" date="2022-06" db="EMBL/GenBank/DDBJ databases">
        <title>Roseomonas CN29.</title>
        <authorList>
            <person name="Cheng Y."/>
            <person name="He X."/>
        </authorList>
    </citation>
    <scope>NUCLEOTIDE SEQUENCE [LARGE SCALE GENOMIC DNA]</scope>
    <source>
        <strain evidence="3 4">CN29</strain>
    </source>
</reference>
<evidence type="ECO:0000313" key="4">
    <source>
        <dbReference type="Proteomes" id="UP001524642"/>
    </source>
</evidence>
<dbReference type="CDD" id="cd17541">
    <property type="entry name" value="REC_CheB-like"/>
    <property type="match status" value="1"/>
</dbReference>